<feature type="region of interest" description="Disordered" evidence="4">
    <location>
        <begin position="32"/>
        <end position="93"/>
    </location>
</feature>
<dbReference type="GO" id="GO:0030170">
    <property type="term" value="F:pyridoxal phosphate binding"/>
    <property type="evidence" value="ECO:0007669"/>
    <property type="project" value="InterPro"/>
</dbReference>
<gene>
    <name evidence="5" type="ORF">GCM10010305_37460</name>
</gene>
<evidence type="ECO:0000256" key="1">
    <source>
        <dbReference type="ARBA" id="ARBA00001933"/>
    </source>
</evidence>
<dbReference type="PANTHER" id="PTHR11986">
    <property type="entry name" value="AMINOTRANSFERASE CLASS III"/>
    <property type="match status" value="1"/>
</dbReference>
<protein>
    <submittedName>
        <fullName evidence="5">Aspartate aminotransferase family protein</fullName>
    </submittedName>
</protein>
<dbReference type="InterPro" id="IPR015424">
    <property type="entry name" value="PyrdxlP-dep_Trfase"/>
</dbReference>
<dbReference type="AlphaFoldDB" id="A0A918T3X7"/>
<sequence>MVRGVGRRSHRRLKQSPRTACKCCLKVSEIPCSHSPSSASLAPRNDRSTVRPLSNWPGIHARSHDPTGAPVTSRQRETLVREARHRAPGQSEEAALARRVFAEGRGAVLTDLDGDQYLDFAAGTLTQSLGHCHPEVVAALTRQAGRLWNVHDTATPERAEFFELLARLLPEHLDTYALFSTGAEVVEAALRVVQSTAPPGRNRIGALRHGFHGKTMGARMLVHWDVGHQSFAGNSVLGYAPYCYRCPLELERPTCGLRCADLVTRHIATKPNVSALVFEPVLGAAGVIVPPPGYWERISAACRENGVLLVADEVATGGGRTGAFLASELLGAEPDLVALSKGMANGFPFAVLAGRHDLLHRPEAAPPGAYASTYAGNPLGIAAARATLEVVERDRLVDRVRVLGERLGGHLAALHDRFEVLGEVRGLGLLHGLEFVRDRASRTPAPGIARAVHTTALDLGLRTSVGGHVIRLAPPFTLDEHLLDEGARILGEAIGRVTA</sequence>
<dbReference type="GO" id="GO:0008483">
    <property type="term" value="F:transaminase activity"/>
    <property type="evidence" value="ECO:0007669"/>
    <property type="project" value="UniProtKB-KW"/>
</dbReference>
<dbReference type="SUPFAM" id="SSF53383">
    <property type="entry name" value="PLP-dependent transferases"/>
    <property type="match status" value="1"/>
</dbReference>
<dbReference type="Proteomes" id="UP000644020">
    <property type="component" value="Unassembled WGS sequence"/>
</dbReference>
<evidence type="ECO:0000256" key="3">
    <source>
        <dbReference type="RuleBase" id="RU003560"/>
    </source>
</evidence>
<evidence type="ECO:0000256" key="2">
    <source>
        <dbReference type="ARBA" id="ARBA00022898"/>
    </source>
</evidence>
<dbReference type="InterPro" id="IPR049704">
    <property type="entry name" value="Aminotrans_3_PPA_site"/>
</dbReference>
<comment type="cofactor">
    <cofactor evidence="1">
        <name>pyridoxal 5'-phosphate</name>
        <dbReference type="ChEBI" id="CHEBI:597326"/>
    </cofactor>
</comment>
<name>A0A918T3X7_9ACTN</name>
<evidence type="ECO:0000256" key="4">
    <source>
        <dbReference type="SAM" id="MobiDB-lite"/>
    </source>
</evidence>
<dbReference type="CDD" id="cd00610">
    <property type="entry name" value="OAT_like"/>
    <property type="match status" value="1"/>
</dbReference>
<reference evidence="5" key="2">
    <citation type="submission" date="2020-09" db="EMBL/GenBank/DDBJ databases">
        <authorList>
            <person name="Sun Q."/>
            <person name="Ohkuma M."/>
        </authorList>
    </citation>
    <scope>NUCLEOTIDE SEQUENCE</scope>
    <source>
        <strain evidence="5">JCM 4518</strain>
    </source>
</reference>
<dbReference type="InterPro" id="IPR050103">
    <property type="entry name" value="Class-III_PLP-dep_AT"/>
</dbReference>
<comment type="caution">
    <text evidence="5">The sequence shown here is derived from an EMBL/GenBank/DDBJ whole genome shotgun (WGS) entry which is preliminary data.</text>
</comment>
<dbReference type="GO" id="GO:0042802">
    <property type="term" value="F:identical protein binding"/>
    <property type="evidence" value="ECO:0007669"/>
    <property type="project" value="TreeGrafter"/>
</dbReference>
<organism evidence="5 6">
    <name type="scientific">Streptomyces termitum</name>
    <dbReference type="NCBI Taxonomy" id="67368"/>
    <lineage>
        <taxon>Bacteria</taxon>
        <taxon>Bacillati</taxon>
        <taxon>Actinomycetota</taxon>
        <taxon>Actinomycetes</taxon>
        <taxon>Kitasatosporales</taxon>
        <taxon>Streptomycetaceae</taxon>
        <taxon>Streptomyces</taxon>
    </lineage>
</organism>
<dbReference type="EMBL" id="BMUL01000009">
    <property type="protein sequence ID" value="GHA90390.1"/>
    <property type="molecule type" value="Genomic_DNA"/>
</dbReference>
<dbReference type="InterPro" id="IPR015422">
    <property type="entry name" value="PyrdxlP-dep_Trfase_small"/>
</dbReference>
<dbReference type="Pfam" id="PF00202">
    <property type="entry name" value="Aminotran_3"/>
    <property type="match status" value="1"/>
</dbReference>
<evidence type="ECO:0000313" key="6">
    <source>
        <dbReference type="Proteomes" id="UP000644020"/>
    </source>
</evidence>
<dbReference type="InterPro" id="IPR005814">
    <property type="entry name" value="Aminotrans_3"/>
</dbReference>
<keyword evidence="6" id="KW-1185">Reference proteome</keyword>
<accession>A0A918T3X7</accession>
<keyword evidence="5" id="KW-0808">Transferase</keyword>
<evidence type="ECO:0000313" key="5">
    <source>
        <dbReference type="EMBL" id="GHA90390.1"/>
    </source>
</evidence>
<reference evidence="5" key="1">
    <citation type="journal article" date="2014" name="Int. J. Syst. Evol. Microbiol.">
        <title>Complete genome sequence of Corynebacterium casei LMG S-19264T (=DSM 44701T), isolated from a smear-ripened cheese.</title>
        <authorList>
            <consortium name="US DOE Joint Genome Institute (JGI-PGF)"/>
            <person name="Walter F."/>
            <person name="Albersmeier A."/>
            <person name="Kalinowski J."/>
            <person name="Ruckert C."/>
        </authorList>
    </citation>
    <scope>NUCLEOTIDE SEQUENCE</scope>
    <source>
        <strain evidence="5">JCM 4518</strain>
    </source>
</reference>
<keyword evidence="2 3" id="KW-0663">Pyridoxal phosphate</keyword>
<dbReference type="InterPro" id="IPR015421">
    <property type="entry name" value="PyrdxlP-dep_Trfase_major"/>
</dbReference>
<dbReference type="PROSITE" id="PS00600">
    <property type="entry name" value="AA_TRANSFER_CLASS_3"/>
    <property type="match status" value="1"/>
</dbReference>
<dbReference type="Gene3D" id="3.90.1150.10">
    <property type="entry name" value="Aspartate Aminotransferase, domain 1"/>
    <property type="match status" value="1"/>
</dbReference>
<proteinExistence type="inferred from homology"/>
<keyword evidence="5" id="KW-0032">Aminotransferase</keyword>
<comment type="similarity">
    <text evidence="3">Belongs to the class-III pyridoxal-phosphate-dependent aminotransferase family.</text>
</comment>
<dbReference type="Gene3D" id="3.40.640.10">
    <property type="entry name" value="Type I PLP-dependent aspartate aminotransferase-like (Major domain)"/>
    <property type="match status" value="1"/>
</dbReference>